<comment type="caution">
    <text evidence="1">The sequence shown here is derived from an EMBL/GenBank/DDBJ whole genome shotgun (WGS) entry which is preliminary data.</text>
</comment>
<dbReference type="AlphaFoldDB" id="A0A3D8PHF8"/>
<dbReference type="RefSeq" id="WP_115751076.1">
    <property type="nucleotide sequence ID" value="NZ_PIOD01000025.1"/>
</dbReference>
<dbReference type="Proteomes" id="UP000256520">
    <property type="component" value="Unassembled WGS sequence"/>
</dbReference>
<dbReference type="OrthoDB" id="6313019at2"/>
<dbReference type="EMBL" id="PIOD01000025">
    <property type="protein sequence ID" value="RDW15513.1"/>
    <property type="molecule type" value="Genomic_DNA"/>
</dbReference>
<reference evidence="2" key="1">
    <citation type="submission" date="2017-11" db="EMBL/GenBank/DDBJ databases">
        <authorList>
            <person name="Zhu W."/>
        </authorList>
    </citation>
    <scope>NUCLEOTIDE SEQUENCE [LARGE SCALE GENOMIC DNA]</scope>
    <source>
        <strain evidence="2">CAU 1051</strain>
    </source>
</reference>
<evidence type="ECO:0000313" key="1">
    <source>
        <dbReference type="EMBL" id="RDW15513.1"/>
    </source>
</evidence>
<keyword evidence="2" id="KW-1185">Reference proteome</keyword>
<sequence>MLLLKGVTGITEDNMHDQQDRKQFKKHCYTFITQYGGKVICFTNPKLATNYFLTEVKIFGRLRFILLNEMYPFVAFASNVCYSAIDFVDESELSGLFRPYYRVLQARELNEDLHLNLGSRKGMLLNVNGLSRLEMEKIAYWQPKTVGEVIFNHWD</sequence>
<accession>A0A3D8PHF8</accession>
<gene>
    <name evidence="1" type="ORF">CWR45_17185</name>
</gene>
<protein>
    <submittedName>
        <fullName evidence="1">Uncharacterized protein</fullName>
    </submittedName>
</protein>
<evidence type="ECO:0000313" key="2">
    <source>
        <dbReference type="Proteomes" id="UP000256520"/>
    </source>
</evidence>
<name>A0A3D8PHF8_9BACI</name>
<organism evidence="1 2">
    <name type="scientific">Oceanobacillus chungangensis</name>
    <dbReference type="NCBI Taxonomy" id="1229152"/>
    <lineage>
        <taxon>Bacteria</taxon>
        <taxon>Bacillati</taxon>
        <taxon>Bacillota</taxon>
        <taxon>Bacilli</taxon>
        <taxon>Bacillales</taxon>
        <taxon>Bacillaceae</taxon>
        <taxon>Oceanobacillus</taxon>
    </lineage>
</organism>
<proteinExistence type="predicted"/>